<dbReference type="PANTHER" id="PTHR34488:SF1">
    <property type="entry name" value="SI:CH211-245H14.1-RELATED"/>
    <property type="match status" value="1"/>
</dbReference>
<dbReference type="GeneTree" id="ENSGT00940000164220"/>
<organism evidence="1 2">
    <name type="scientific">Oncorhynchus tshawytscha</name>
    <name type="common">Chinook salmon</name>
    <name type="synonym">Salmo tshawytscha</name>
    <dbReference type="NCBI Taxonomy" id="74940"/>
    <lineage>
        <taxon>Eukaryota</taxon>
        <taxon>Metazoa</taxon>
        <taxon>Chordata</taxon>
        <taxon>Craniata</taxon>
        <taxon>Vertebrata</taxon>
        <taxon>Euteleostomi</taxon>
        <taxon>Actinopterygii</taxon>
        <taxon>Neopterygii</taxon>
        <taxon>Teleostei</taxon>
        <taxon>Protacanthopterygii</taxon>
        <taxon>Salmoniformes</taxon>
        <taxon>Salmonidae</taxon>
        <taxon>Salmoninae</taxon>
        <taxon>Oncorhynchus</taxon>
    </lineage>
</organism>
<dbReference type="PANTHER" id="PTHR34488">
    <property type="entry name" value="SI:CH211-245H14.1-RELATED"/>
    <property type="match status" value="1"/>
</dbReference>
<reference evidence="1" key="2">
    <citation type="submission" date="2025-09" db="UniProtKB">
        <authorList>
            <consortium name="Ensembl"/>
        </authorList>
    </citation>
    <scope>IDENTIFICATION</scope>
</reference>
<sequence length="172" mass="19240">MRYYTITTGNTMDSHIQFTRQLGGGFTEVMSPEQSDIIMAFCPIVSRAGTDIEAALQQIPEGKDVILVVLHHYFNPDCTVPDSSRLVTRSDVILTVDCLFHESKGGLLNCPRNKAAVGNILNRLNRKPKVVHPCSMCISVIQSGSFMNWTHKPDSADSSYLWLAIPWVLMWI</sequence>
<reference evidence="1" key="1">
    <citation type="submission" date="2025-08" db="UniProtKB">
        <authorList>
            <consortium name="Ensembl"/>
        </authorList>
    </citation>
    <scope>IDENTIFICATION</scope>
</reference>
<keyword evidence="2" id="KW-1185">Reference proteome</keyword>
<proteinExistence type="predicted"/>
<dbReference type="Proteomes" id="UP000694402">
    <property type="component" value="Unassembled WGS sequence"/>
</dbReference>
<evidence type="ECO:0000313" key="2">
    <source>
        <dbReference type="Proteomes" id="UP000694402"/>
    </source>
</evidence>
<name>A0A8C8M0Z3_ONCTS</name>
<evidence type="ECO:0000313" key="1">
    <source>
        <dbReference type="Ensembl" id="ENSOTSP00005057117.2"/>
    </source>
</evidence>
<accession>A0A8C8M0Z3</accession>
<dbReference type="AlphaFoldDB" id="A0A8C8M0Z3"/>
<protein>
    <submittedName>
        <fullName evidence="1">Uncharacterized protein</fullName>
    </submittedName>
</protein>
<dbReference type="Ensembl" id="ENSOTST00005062188.2">
    <property type="protein sequence ID" value="ENSOTSP00005057117.2"/>
    <property type="gene ID" value="ENSOTSG00005027571.2"/>
</dbReference>